<reference evidence="2" key="1">
    <citation type="journal article" date="2022" name="Mol. Ecol. Resour.">
        <title>The genomes of chicory, endive, great burdock and yacon provide insights into Asteraceae palaeo-polyploidization history and plant inulin production.</title>
        <authorList>
            <person name="Fan W."/>
            <person name="Wang S."/>
            <person name="Wang H."/>
            <person name="Wang A."/>
            <person name="Jiang F."/>
            <person name="Liu H."/>
            <person name="Zhao H."/>
            <person name="Xu D."/>
            <person name="Zhang Y."/>
        </authorList>
    </citation>
    <scope>NUCLEOTIDE SEQUENCE [LARGE SCALE GENOMIC DNA]</scope>
    <source>
        <strain evidence="2">cv. Yunnan</strain>
    </source>
</reference>
<dbReference type="EMBL" id="CM042018">
    <property type="protein sequence ID" value="KAI3830182.1"/>
    <property type="molecule type" value="Genomic_DNA"/>
</dbReference>
<name>A0ACB9KD42_9ASTR</name>
<dbReference type="Proteomes" id="UP001056120">
    <property type="component" value="Linkage Group LG01"/>
</dbReference>
<sequence length="462" mass="51950">MENDVVVVVVPFVAQGHLNQLLHLSRLLSAYNLPVHIAGTTTHNRQAKLRIHGWNHNSDTNIHFHEFETPEFESPPPNPNSSTKFPSHLIPSFKASSHLREPFAKLLATVSNSARRVVVIHDYLMSTAVQDVVSFPNVEAYVFHCASAFTTFSYMWDQKGRPCLDDVESYIPLTKIPILQDFIPPVFMEFIYSHVNCDKFNSGNIHDTCKVFDSKFIDYISKEGFSGSTKQWALGPFNPVSLNNNQETRKRHKSLEWLDKQVQDSVIYAAFGSTTSLSDKQIQEIANGLENSGQKFIWVLRDADKGDIFKGESRNIELPKGFEERVEEQGLVVRDWAPQLEVLAHIATGGFMSHCGWNSSMESITMGIPIAAWPMHSDQPINATLITDVLKIGVNVGDWGRGGEVVTSSVIEKTIRKLMDSDEGNEIRMRAKKIGEDVRQSVEEGGVTRVEINAFVDHITRQ</sequence>
<keyword evidence="2" id="KW-1185">Reference proteome</keyword>
<evidence type="ECO:0000313" key="1">
    <source>
        <dbReference type="EMBL" id="KAI3830182.1"/>
    </source>
</evidence>
<reference evidence="1 2" key="2">
    <citation type="journal article" date="2022" name="Mol. Ecol. Resour.">
        <title>The genomes of chicory, endive, great burdock and yacon provide insights into Asteraceae paleo-polyploidization history and plant inulin production.</title>
        <authorList>
            <person name="Fan W."/>
            <person name="Wang S."/>
            <person name="Wang H."/>
            <person name="Wang A."/>
            <person name="Jiang F."/>
            <person name="Liu H."/>
            <person name="Zhao H."/>
            <person name="Xu D."/>
            <person name="Zhang Y."/>
        </authorList>
    </citation>
    <scope>NUCLEOTIDE SEQUENCE [LARGE SCALE GENOMIC DNA]</scope>
    <source>
        <strain evidence="2">cv. Yunnan</strain>
        <tissue evidence="1">Leaves</tissue>
    </source>
</reference>
<evidence type="ECO:0000313" key="2">
    <source>
        <dbReference type="Proteomes" id="UP001056120"/>
    </source>
</evidence>
<proteinExistence type="predicted"/>
<protein>
    <submittedName>
        <fullName evidence="1">Uncharacterized protein</fullName>
    </submittedName>
</protein>
<accession>A0ACB9KD42</accession>
<comment type="caution">
    <text evidence="1">The sequence shown here is derived from an EMBL/GenBank/DDBJ whole genome shotgun (WGS) entry which is preliminary data.</text>
</comment>
<organism evidence="1 2">
    <name type="scientific">Smallanthus sonchifolius</name>
    <dbReference type="NCBI Taxonomy" id="185202"/>
    <lineage>
        <taxon>Eukaryota</taxon>
        <taxon>Viridiplantae</taxon>
        <taxon>Streptophyta</taxon>
        <taxon>Embryophyta</taxon>
        <taxon>Tracheophyta</taxon>
        <taxon>Spermatophyta</taxon>
        <taxon>Magnoliopsida</taxon>
        <taxon>eudicotyledons</taxon>
        <taxon>Gunneridae</taxon>
        <taxon>Pentapetalae</taxon>
        <taxon>asterids</taxon>
        <taxon>campanulids</taxon>
        <taxon>Asterales</taxon>
        <taxon>Asteraceae</taxon>
        <taxon>Asteroideae</taxon>
        <taxon>Heliantheae alliance</taxon>
        <taxon>Millerieae</taxon>
        <taxon>Smallanthus</taxon>
    </lineage>
</organism>
<gene>
    <name evidence="1" type="ORF">L1987_04316</name>
</gene>